<feature type="compositionally biased region" description="Basic and acidic residues" evidence="1">
    <location>
        <begin position="62"/>
        <end position="73"/>
    </location>
</feature>
<evidence type="ECO:0000313" key="2">
    <source>
        <dbReference type="EnsemblPlants" id="cds.evm.model.07.1174"/>
    </source>
</evidence>
<reference evidence="2" key="2">
    <citation type="submission" date="2021-03" db="UniProtKB">
        <authorList>
            <consortium name="EnsemblPlants"/>
        </authorList>
    </citation>
    <scope>IDENTIFICATION</scope>
</reference>
<reference evidence="2" key="1">
    <citation type="submission" date="2018-11" db="EMBL/GenBank/DDBJ databases">
        <authorList>
            <person name="Grassa J C."/>
        </authorList>
    </citation>
    <scope>NUCLEOTIDE SEQUENCE [LARGE SCALE GENOMIC DNA]</scope>
</reference>
<feature type="compositionally biased region" description="Basic residues" evidence="1">
    <location>
        <begin position="77"/>
        <end position="89"/>
    </location>
</feature>
<dbReference type="EnsemblPlants" id="evm.model.07.1174">
    <property type="protein sequence ID" value="cds.evm.model.07.1174"/>
    <property type="gene ID" value="evm.TU.07.1174"/>
</dbReference>
<accession>A0A803Q1L8</accession>
<dbReference type="Proteomes" id="UP000596661">
    <property type="component" value="Chromosome 7"/>
</dbReference>
<sequence>MILKSLSPCFKAFTTNYVMNKLEFNMIQLLNDLALFKNLNKDKFKEGESNIVEAKSSSPSFDNKRKWDIKDNNSCKPKPKGKKSPKPKNNKANPKSKDKKAKG</sequence>
<proteinExistence type="predicted"/>
<feature type="region of interest" description="Disordered" evidence="1">
    <location>
        <begin position="50"/>
        <end position="103"/>
    </location>
</feature>
<evidence type="ECO:0000256" key="1">
    <source>
        <dbReference type="SAM" id="MobiDB-lite"/>
    </source>
</evidence>
<dbReference type="AlphaFoldDB" id="A0A803Q1L8"/>
<evidence type="ECO:0000313" key="3">
    <source>
        <dbReference type="Proteomes" id="UP000596661"/>
    </source>
</evidence>
<dbReference type="EMBL" id="UZAU01000655">
    <property type="status" value="NOT_ANNOTATED_CDS"/>
    <property type="molecule type" value="Genomic_DNA"/>
</dbReference>
<protein>
    <submittedName>
        <fullName evidence="2">Uncharacterized protein</fullName>
    </submittedName>
</protein>
<organism evidence="2 3">
    <name type="scientific">Cannabis sativa</name>
    <name type="common">Hemp</name>
    <name type="synonym">Marijuana</name>
    <dbReference type="NCBI Taxonomy" id="3483"/>
    <lineage>
        <taxon>Eukaryota</taxon>
        <taxon>Viridiplantae</taxon>
        <taxon>Streptophyta</taxon>
        <taxon>Embryophyta</taxon>
        <taxon>Tracheophyta</taxon>
        <taxon>Spermatophyta</taxon>
        <taxon>Magnoliopsida</taxon>
        <taxon>eudicotyledons</taxon>
        <taxon>Gunneridae</taxon>
        <taxon>Pentapetalae</taxon>
        <taxon>rosids</taxon>
        <taxon>fabids</taxon>
        <taxon>Rosales</taxon>
        <taxon>Cannabaceae</taxon>
        <taxon>Cannabis</taxon>
    </lineage>
</organism>
<keyword evidence="3" id="KW-1185">Reference proteome</keyword>
<dbReference type="Gramene" id="evm.model.07.1174">
    <property type="protein sequence ID" value="cds.evm.model.07.1174"/>
    <property type="gene ID" value="evm.TU.07.1174"/>
</dbReference>
<name>A0A803Q1L8_CANSA</name>